<evidence type="ECO:0008006" key="5">
    <source>
        <dbReference type="Google" id="ProtNLM"/>
    </source>
</evidence>
<dbReference type="AlphaFoldDB" id="A0AAE1Q8W4"/>
<keyword evidence="1" id="KW-0175">Coiled coil</keyword>
<feature type="region of interest" description="Disordered" evidence="2">
    <location>
        <begin position="285"/>
        <end position="324"/>
    </location>
</feature>
<evidence type="ECO:0000313" key="4">
    <source>
        <dbReference type="Proteomes" id="UP001292094"/>
    </source>
</evidence>
<dbReference type="Proteomes" id="UP001292094">
    <property type="component" value="Unassembled WGS sequence"/>
</dbReference>
<evidence type="ECO:0000256" key="2">
    <source>
        <dbReference type="SAM" id="MobiDB-lite"/>
    </source>
</evidence>
<protein>
    <recommendedName>
        <fullName evidence="5">Endonuclease-reverse transcriptase</fullName>
    </recommendedName>
</protein>
<feature type="coiled-coil region" evidence="1">
    <location>
        <begin position="18"/>
        <end position="66"/>
    </location>
</feature>
<sequence length="324" mass="36060">MDINAVKVLLEAQERTIRSAMELVIDQLKERIKIAEGTVSDLIKSVEFSQAEILDLKKDISELRNSDSDKQTVINDLQSRIVVLEQRQNYQEDYNRRNNLRITSLLEEKGKETWEQTLTSVAKIFKDKLELPPIDIIRAHRTGPSLSSRPRAVIVRLEKFNEREAVIRNAKKLKGTGIYINEDLCPASLEIKNKQLPLMKKAKEEGKIAFFRHTKLIIKERLGQEESSMGLVAGSPVRGQDMGTPAVLRTHSSRAALGHRDHDAGVRSDEGDRAGILALAAELRASPAPAAQTDSVSQGEIDGGPKGASGTQSSVRNSRQRKNK</sequence>
<dbReference type="EMBL" id="JAWZYT010000643">
    <property type="protein sequence ID" value="KAK4320697.1"/>
    <property type="molecule type" value="Genomic_DNA"/>
</dbReference>
<gene>
    <name evidence="3" type="ORF">Pmani_008451</name>
</gene>
<keyword evidence="4" id="KW-1185">Reference proteome</keyword>
<reference evidence="3" key="1">
    <citation type="submission" date="2023-11" db="EMBL/GenBank/DDBJ databases">
        <title>Genome assemblies of two species of porcelain crab, Petrolisthes cinctipes and Petrolisthes manimaculis (Anomura: Porcellanidae).</title>
        <authorList>
            <person name="Angst P."/>
        </authorList>
    </citation>
    <scope>NUCLEOTIDE SEQUENCE</scope>
    <source>
        <strain evidence="3">PB745_02</strain>
        <tissue evidence="3">Gill</tissue>
    </source>
</reference>
<dbReference type="Gene3D" id="3.30.70.1820">
    <property type="entry name" value="L1 transposable element, RRM domain"/>
    <property type="match status" value="1"/>
</dbReference>
<name>A0AAE1Q8W4_9EUCA</name>
<evidence type="ECO:0000313" key="3">
    <source>
        <dbReference type="EMBL" id="KAK4320697.1"/>
    </source>
</evidence>
<accession>A0AAE1Q8W4</accession>
<dbReference type="InterPro" id="IPR004244">
    <property type="entry name" value="Transposase_22"/>
</dbReference>
<proteinExistence type="predicted"/>
<comment type="caution">
    <text evidence="3">The sequence shown here is derived from an EMBL/GenBank/DDBJ whole genome shotgun (WGS) entry which is preliminary data.</text>
</comment>
<evidence type="ECO:0000256" key="1">
    <source>
        <dbReference type="SAM" id="Coils"/>
    </source>
</evidence>
<organism evidence="3 4">
    <name type="scientific">Petrolisthes manimaculis</name>
    <dbReference type="NCBI Taxonomy" id="1843537"/>
    <lineage>
        <taxon>Eukaryota</taxon>
        <taxon>Metazoa</taxon>
        <taxon>Ecdysozoa</taxon>
        <taxon>Arthropoda</taxon>
        <taxon>Crustacea</taxon>
        <taxon>Multicrustacea</taxon>
        <taxon>Malacostraca</taxon>
        <taxon>Eumalacostraca</taxon>
        <taxon>Eucarida</taxon>
        <taxon>Decapoda</taxon>
        <taxon>Pleocyemata</taxon>
        <taxon>Anomura</taxon>
        <taxon>Galatheoidea</taxon>
        <taxon>Porcellanidae</taxon>
        <taxon>Petrolisthes</taxon>
    </lineage>
</organism>
<dbReference type="PANTHER" id="PTHR11505">
    <property type="entry name" value="L1 TRANSPOSABLE ELEMENT-RELATED"/>
    <property type="match status" value="1"/>
</dbReference>